<dbReference type="PROSITE" id="PS51257">
    <property type="entry name" value="PROKAR_LIPOPROTEIN"/>
    <property type="match status" value="1"/>
</dbReference>
<dbReference type="GO" id="GO:0001708">
    <property type="term" value="P:cell fate specification"/>
    <property type="evidence" value="ECO:0007669"/>
    <property type="project" value="TreeGrafter"/>
</dbReference>
<dbReference type="InterPro" id="IPR009045">
    <property type="entry name" value="Zn_M74/Hedgehog-like"/>
</dbReference>
<gene>
    <name evidence="3" type="primary">CSON005167</name>
</gene>
<feature type="signal peptide" evidence="1">
    <location>
        <begin position="1"/>
        <end position="29"/>
    </location>
</feature>
<dbReference type="VEuPathDB" id="VectorBase:CSON005167"/>
<dbReference type="SUPFAM" id="SSF55166">
    <property type="entry name" value="Hedgehog/DD-peptidase"/>
    <property type="match status" value="1"/>
</dbReference>
<dbReference type="GO" id="GO:0007267">
    <property type="term" value="P:cell-cell signaling"/>
    <property type="evidence" value="ECO:0007669"/>
    <property type="project" value="InterPro"/>
</dbReference>
<dbReference type="AlphaFoldDB" id="A0A336N2G1"/>
<dbReference type="PANTHER" id="PTHR11889">
    <property type="entry name" value="HEDGEHOG"/>
    <property type="match status" value="1"/>
</dbReference>
<keyword evidence="1" id="KW-0732">Signal</keyword>
<dbReference type="EMBL" id="UFQT01002076">
    <property type="protein sequence ID" value="SSX32588.1"/>
    <property type="molecule type" value="Genomic_DNA"/>
</dbReference>
<feature type="chain" id="PRO_5016324761" evidence="1">
    <location>
        <begin position="30"/>
        <end position="153"/>
    </location>
</feature>
<accession>A0A336N2G1</accession>
<dbReference type="InterPro" id="IPR000320">
    <property type="entry name" value="Hedgehog_signalling_dom"/>
</dbReference>
<reference evidence="3" key="1">
    <citation type="submission" date="2018-07" db="EMBL/GenBank/DDBJ databases">
        <authorList>
            <person name="Quirk P.G."/>
            <person name="Krulwich T.A."/>
        </authorList>
    </citation>
    <scope>NUCLEOTIDE SEQUENCE</scope>
</reference>
<dbReference type="GO" id="GO:0010468">
    <property type="term" value="P:regulation of gene expression"/>
    <property type="evidence" value="ECO:0007669"/>
    <property type="project" value="TreeGrafter"/>
</dbReference>
<dbReference type="InterPro" id="IPR050387">
    <property type="entry name" value="Hedgehog_Signaling"/>
</dbReference>
<proteinExistence type="predicted"/>
<dbReference type="GO" id="GO:0005113">
    <property type="term" value="F:patched binding"/>
    <property type="evidence" value="ECO:0007669"/>
    <property type="project" value="TreeGrafter"/>
</dbReference>
<dbReference type="PANTHER" id="PTHR11889:SF31">
    <property type="entry name" value="PROTEIN HEDGEHOG"/>
    <property type="match status" value="1"/>
</dbReference>
<feature type="domain" description="Hedgehog N-terminal signalling" evidence="2">
    <location>
        <begin position="30"/>
        <end position="118"/>
    </location>
</feature>
<sequence length="153" mass="17384">MHQITRIKLNNIKLILFLIVTLMLTLVQSCGPGRGFGGPRRSRKLTPLVFKQHVPNVSENTLGASGLQEGKITKDDPKFSKLVPNYNKDIIFKDEEGTGADRLMTELILKSVTSELNFYCAYEEKNSNRLTSNHNNDRKLYNRSIAYEHQSNS</sequence>
<protein>
    <submittedName>
        <fullName evidence="3">CSON005167 protein</fullName>
    </submittedName>
</protein>
<evidence type="ECO:0000256" key="1">
    <source>
        <dbReference type="SAM" id="SignalP"/>
    </source>
</evidence>
<dbReference type="GO" id="GO:0005615">
    <property type="term" value="C:extracellular space"/>
    <property type="evidence" value="ECO:0007669"/>
    <property type="project" value="TreeGrafter"/>
</dbReference>
<dbReference type="Gene3D" id="3.30.1380.10">
    <property type="match status" value="1"/>
</dbReference>
<organism evidence="3">
    <name type="scientific">Culicoides sonorensis</name>
    <name type="common">Biting midge</name>
    <dbReference type="NCBI Taxonomy" id="179676"/>
    <lineage>
        <taxon>Eukaryota</taxon>
        <taxon>Metazoa</taxon>
        <taxon>Ecdysozoa</taxon>
        <taxon>Arthropoda</taxon>
        <taxon>Hexapoda</taxon>
        <taxon>Insecta</taxon>
        <taxon>Pterygota</taxon>
        <taxon>Neoptera</taxon>
        <taxon>Endopterygota</taxon>
        <taxon>Diptera</taxon>
        <taxon>Nematocera</taxon>
        <taxon>Chironomoidea</taxon>
        <taxon>Ceratopogonidae</taxon>
        <taxon>Ceratopogoninae</taxon>
        <taxon>Culicoides</taxon>
        <taxon>Monoculicoides</taxon>
    </lineage>
</organism>
<dbReference type="GO" id="GO:0007224">
    <property type="term" value="P:smoothened signaling pathway"/>
    <property type="evidence" value="ECO:0007669"/>
    <property type="project" value="TreeGrafter"/>
</dbReference>
<dbReference type="GO" id="GO:0005509">
    <property type="term" value="F:calcium ion binding"/>
    <property type="evidence" value="ECO:0007669"/>
    <property type="project" value="TreeGrafter"/>
</dbReference>
<name>A0A336N2G1_CULSO</name>
<dbReference type="Pfam" id="PF01085">
    <property type="entry name" value="HH_signal"/>
    <property type="match status" value="1"/>
</dbReference>
<evidence type="ECO:0000259" key="2">
    <source>
        <dbReference type="Pfam" id="PF01085"/>
    </source>
</evidence>
<evidence type="ECO:0000313" key="3">
    <source>
        <dbReference type="EMBL" id="SSX32588.1"/>
    </source>
</evidence>